<dbReference type="AlphaFoldDB" id="A0A9Q0FSJ3"/>
<evidence type="ECO:0000313" key="3">
    <source>
        <dbReference type="Proteomes" id="UP001141552"/>
    </source>
</evidence>
<organism evidence="2 3">
    <name type="scientific">Turnera subulata</name>
    <dbReference type="NCBI Taxonomy" id="218843"/>
    <lineage>
        <taxon>Eukaryota</taxon>
        <taxon>Viridiplantae</taxon>
        <taxon>Streptophyta</taxon>
        <taxon>Embryophyta</taxon>
        <taxon>Tracheophyta</taxon>
        <taxon>Spermatophyta</taxon>
        <taxon>Magnoliopsida</taxon>
        <taxon>eudicotyledons</taxon>
        <taxon>Gunneridae</taxon>
        <taxon>Pentapetalae</taxon>
        <taxon>rosids</taxon>
        <taxon>fabids</taxon>
        <taxon>Malpighiales</taxon>
        <taxon>Passifloraceae</taxon>
        <taxon>Turnera</taxon>
    </lineage>
</organism>
<feature type="region of interest" description="Disordered" evidence="1">
    <location>
        <begin position="1"/>
        <end position="48"/>
    </location>
</feature>
<evidence type="ECO:0000256" key="1">
    <source>
        <dbReference type="SAM" id="MobiDB-lite"/>
    </source>
</evidence>
<evidence type="ECO:0000313" key="2">
    <source>
        <dbReference type="EMBL" id="KAJ4837034.1"/>
    </source>
</evidence>
<protein>
    <submittedName>
        <fullName evidence="2">Uncharacterized protein</fullName>
    </submittedName>
</protein>
<gene>
    <name evidence="2" type="ORF">Tsubulata_030507</name>
</gene>
<reference evidence="2" key="1">
    <citation type="submission" date="2022-02" db="EMBL/GenBank/DDBJ databases">
        <authorList>
            <person name="Henning P.M."/>
            <person name="McCubbin A.G."/>
            <person name="Shore J.S."/>
        </authorList>
    </citation>
    <scope>NUCLEOTIDE SEQUENCE</scope>
    <source>
        <strain evidence="2">F60SS</strain>
        <tissue evidence="2">Leaves</tissue>
    </source>
</reference>
<feature type="compositionally biased region" description="Basic residues" evidence="1">
    <location>
        <begin position="99"/>
        <end position="110"/>
    </location>
</feature>
<feature type="compositionally biased region" description="Polar residues" evidence="1">
    <location>
        <begin position="8"/>
        <end position="20"/>
    </location>
</feature>
<dbReference type="EMBL" id="JAKUCV010003959">
    <property type="protein sequence ID" value="KAJ4837034.1"/>
    <property type="molecule type" value="Genomic_DNA"/>
</dbReference>
<feature type="compositionally biased region" description="Polar residues" evidence="1">
    <location>
        <begin position="29"/>
        <end position="41"/>
    </location>
</feature>
<dbReference type="Proteomes" id="UP001141552">
    <property type="component" value="Unassembled WGS sequence"/>
</dbReference>
<accession>A0A9Q0FSJ3</accession>
<comment type="caution">
    <text evidence="2">The sequence shown here is derived from an EMBL/GenBank/DDBJ whole genome shotgun (WGS) entry which is preliminary data.</text>
</comment>
<feature type="region of interest" description="Disordered" evidence="1">
    <location>
        <begin position="86"/>
        <end position="110"/>
    </location>
</feature>
<keyword evidence="3" id="KW-1185">Reference proteome</keyword>
<sequence length="110" mass="12203">MLSKHTSRTGAILSQSNSESVDNRGKSAAVNSKGNVGNQRMTEYEHHRQLRVAQNKAKIEALGLTRLAVTQQTISKTRSAKRAQELLASASDVASNREPKKRRKRTRSMT</sequence>
<reference evidence="2" key="2">
    <citation type="journal article" date="2023" name="Plants (Basel)">
        <title>Annotation of the Turnera subulata (Passifloraceae) Draft Genome Reveals the S-Locus Evolved after the Divergence of Turneroideae from Passifloroideae in a Stepwise Manner.</title>
        <authorList>
            <person name="Henning P.M."/>
            <person name="Roalson E.H."/>
            <person name="Mir W."/>
            <person name="McCubbin A.G."/>
            <person name="Shore J.S."/>
        </authorList>
    </citation>
    <scope>NUCLEOTIDE SEQUENCE</scope>
    <source>
        <strain evidence="2">F60SS</strain>
    </source>
</reference>
<proteinExistence type="predicted"/>
<name>A0A9Q0FSJ3_9ROSI</name>